<sequence length="147" mass="17231">MRSNMCWNGLSRLQRRIVLVVIIVAGISVVYITPHMRDTFLSDFKEGEENEEFVEIDPGDFKKRAENEIKKIKQRPPKKGPPVGMKHSENENEDSVKLEMDQGEENVQDMHLQMEQEIDKRHQEGIQQLGLEGRMNFQLPQLEVRMR</sequence>
<accession>A0A2G8JVC3</accession>
<feature type="transmembrane region" description="Helical" evidence="2">
    <location>
        <begin position="13"/>
        <end position="32"/>
    </location>
</feature>
<dbReference type="AlphaFoldDB" id="A0A2G8JVC3"/>
<proteinExistence type="predicted"/>
<organism evidence="3 4">
    <name type="scientific">Stichopus japonicus</name>
    <name type="common">Sea cucumber</name>
    <dbReference type="NCBI Taxonomy" id="307972"/>
    <lineage>
        <taxon>Eukaryota</taxon>
        <taxon>Metazoa</taxon>
        <taxon>Echinodermata</taxon>
        <taxon>Eleutherozoa</taxon>
        <taxon>Echinozoa</taxon>
        <taxon>Holothuroidea</taxon>
        <taxon>Aspidochirotacea</taxon>
        <taxon>Aspidochirotida</taxon>
        <taxon>Stichopodidae</taxon>
        <taxon>Apostichopus</taxon>
    </lineage>
</organism>
<keyword evidence="2" id="KW-1133">Transmembrane helix</keyword>
<keyword evidence="2" id="KW-0812">Transmembrane</keyword>
<evidence type="ECO:0000256" key="1">
    <source>
        <dbReference type="SAM" id="MobiDB-lite"/>
    </source>
</evidence>
<dbReference type="Proteomes" id="UP000230750">
    <property type="component" value="Unassembled WGS sequence"/>
</dbReference>
<name>A0A2G8JVC3_STIJA</name>
<reference evidence="3 4" key="1">
    <citation type="journal article" date="2017" name="PLoS Biol.">
        <title>The sea cucumber genome provides insights into morphological evolution and visceral regeneration.</title>
        <authorList>
            <person name="Zhang X."/>
            <person name="Sun L."/>
            <person name="Yuan J."/>
            <person name="Sun Y."/>
            <person name="Gao Y."/>
            <person name="Zhang L."/>
            <person name="Li S."/>
            <person name="Dai H."/>
            <person name="Hamel J.F."/>
            <person name="Liu C."/>
            <person name="Yu Y."/>
            <person name="Liu S."/>
            <person name="Lin W."/>
            <person name="Guo K."/>
            <person name="Jin S."/>
            <person name="Xu P."/>
            <person name="Storey K.B."/>
            <person name="Huan P."/>
            <person name="Zhang T."/>
            <person name="Zhou Y."/>
            <person name="Zhang J."/>
            <person name="Lin C."/>
            <person name="Li X."/>
            <person name="Xing L."/>
            <person name="Huo D."/>
            <person name="Sun M."/>
            <person name="Wang L."/>
            <person name="Mercier A."/>
            <person name="Li F."/>
            <person name="Yang H."/>
            <person name="Xiang J."/>
        </authorList>
    </citation>
    <scope>NUCLEOTIDE SEQUENCE [LARGE SCALE GENOMIC DNA]</scope>
    <source>
        <strain evidence="3">Shaxun</strain>
        <tissue evidence="3">Muscle</tissue>
    </source>
</reference>
<protein>
    <submittedName>
        <fullName evidence="3">Uncharacterized protein</fullName>
    </submittedName>
</protein>
<keyword evidence="4" id="KW-1185">Reference proteome</keyword>
<keyword evidence="2" id="KW-0472">Membrane</keyword>
<comment type="caution">
    <text evidence="3">The sequence shown here is derived from an EMBL/GenBank/DDBJ whole genome shotgun (WGS) entry which is preliminary data.</text>
</comment>
<evidence type="ECO:0000313" key="4">
    <source>
        <dbReference type="Proteomes" id="UP000230750"/>
    </source>
</evidence>
<evidence type="ECO:0000256" key="2">
    <source>
        <dbReference type="SAM" id="Phobius"/>
    </source>
</evidence>
<feature type="compositionally biased region" description="Basic and acidic residues" evidence="1">
    <location>
        <begin position="86"/>
        <end position="96"/>
    </location>
</feature>
<dbReference type="EMBL" id="MRZV01001210">
    <property type="protein sequence ID" value="PIK39706.1"/>
    <property type="molecule type" value="Genomic_DNA"/>
</dbReference>
<feature type="region of interest" description="Disordered" evidence="1">
    <location>
        <begin position="70"/>
        <end position="96"/>
    </location>
</feature>
<gene>
    <name evidence="3" type="ORF">BSL78_23460</name>
</gene>
<evidence type="ECO:0000313" key="3">
    <source>
        <dbReference type="EMBL" id="PIK39706.1"/>
    </source>
</evidence>